<protein>
    <submittedName>
        <fullName evidence="1">Uncharacterized protein</fullName>
    </submittedName>
</protein>
<comment type="caution">
    <text evidence="1">The sequence shown here is derived from an EMBL/GenBank/DDBJ whole genome shotgun (WGS) entry which is preliminary data.</text>
</comment>
<reference evidence="1" key="1">
    <citation type="journal article" date="2014" name="Front. Microbiol.">
        <title>High frequency of phylogenetically diverse reductive dehalogenase-homologous genes in deep subseafloor sedimentary metagenomes.</title>
        <authorList>
            <person name="Kawai M."/>
            <person name="Futagami T."/>
            <person name="Toyoda A."/>
            <person name="Takaki Y."/>
            <person name="Nishi S."/>
            <person name="Hori S."/>
            <person name="Arai W."/>
            <person name="Tsubouchi T."/>
            <person name="Morono Y."/>
            <person name="Uchiyama I."/>
            <person name="Ito T."/>
            <person name="Fujiyama A."/>
            <person name="Inagaki F."/>
            <person name="Takami H."/>
        </authorList>
    </citation>
    <scope>NUCLEOTIDE SEQUENCE</scope>
    <source>
        <strain evidence="1">Expedition CK06-06</strain>
    </source>
</reference>
<organism evidence="1">
    <name type="scientific">marine sediment metagenome</name>
    <dbReference type="NCBI Taxonomy" id="412755"/>
    <lineage>
        <taxon>unclassified sequences</taxon>
        <taxon>metagenomes</taxon>
        <taxon>ecological metagenomes</taxon>
    </lineage>
</organism>
<gene>
    <name evidence="1" type="ORF">S06H3_25543</name>
</gene>
<proteinExistence type="predicted"/>
<evidence type="ECO:0000313" key="1">
    <source>
        <dbReference type="EMBL" id="GAI22260.1"/>
    </source>
</evidence>
<dbReference type="EMBL" id="BARV01014711">
    <property type="protein sequence ID" value="GAI22260.1"/>
    <property type="molecule type" value="Genomic_DNA"/>
</dbReference>
<accession>X1N5X5</accession>
<feature type="non-terminal residue" evidence="1">
    <location>
        <position position="1"/>
    </location>
</feature>
<sequence length="29" mass="3362">AEVSSIYQFKKSEIDDIFPLDPNKPLFGY</sequence>
<name>X1N5X5_9ZZZZ</name>
<dbReference type="AlphaFoldDB" id="X1N5X5"/>